<sequence length="189" mass="20741">MDVAWQYAYQSITLARTTPPGPRVRLGRAVGPHLRDNPDRDPRPQHECIAMDIFQQLIRIEPGGRGPREITRQVAGVVSASGMGTGLCHCFCRHTSASLTITENADPTVLQDLEGHMARSVPDGDPQYAHAMEGPDDMSAHIRSVLTGAGLSVPFSDGRLALGTWQGIFLWEHRTGRHEREVVITCLGR</sequence>
<name>A0A1I4SMW1_ECTMO</name>
<comment type="similarity">
    <text evidence="1">Belongs to the UPF0047 family.</text>
</comment>
<reference evidence="2 3" key="1">
    <citation type="submission" date="2016-10" db="EMBL/GenBank/DDBJ databases">
        <authorList>
            <person name="de Groot N.N."/>
        </authorList>
    </citation>
    <scope>NUCLEOTIDE SEQUENCE [LARGE SCALE GENOMIC DNA]</scope>
    <source>
        <strain evidence="2 3">DSM 4180</strain>
    </source>
</reference>
<gene>
    <name evidence="2" type="ORF">SAMN05421721_1196</name>
</gene>
<dbReference type="NCBIfam" id="TIGR00149">
    <property type="entry name" value="TIGR00149_YjbQ"/>
    <property type="match status" value="1"/>
</dbReference>
<accession>A0A1I4SMW1</accession>
<dbReference type="PANTHER" id="PTHR30615">
    <property type="entry name" value="UNCHARACTERIZED PROTEIN YJBQ-RELATED"/>
    <property type="match status" value="1"/>
</dbReference>
<dbReference type="Pfam" id="PF01894">
    <property type="entry name" value="YjbQ"/>
    <property type="match status" value="1"/>
</dbReference>
<dbReference type="Gene3D" id="2.60.120.460">
    <property type="entry name" value="YjbQ-like"/>
    <property type="match status" value="1"/>
</dbReference>
<dbReference type="PANTHER" id="PTHR30615:SF8">
    <property type="entry name" value="UPF0047 PROTEIN C4A8.02C"/>
    <property type="match status" value="1"/>
</dbReference>
<dbReference type="InterPro" id="IPR001602">
    <property type="entry name" value="UPF0047_YjbQ-like"/>
</dbReference>
<dbReference type="SUPFAM" id="SSF111038">
    <property type="entry name" value="YjbQ-like"/>
    <property type="match status" value="1"/>
</dbReference>
<dbReference type="InterPro" id="IPR035917">
    <property type="entry name" value="YjbQ-like_sf"/>
</dbReference>
<dbReference type="EMBL" id="FOUO01000019">
    <property type="protein sequence ID" value="SFM65731.1"/>
    <property type="molecule type" value="Genomic_DNA"/>
</dbReference>
<organism evidence="2 3">
    <name type="scientific">Ectothiorhodospira mobilis</name>
    <dbReference type="NCBI Taxonomy" id="195064"/>
    <lineage>
        <taxon>Bacteria</taxon>
        <taxon>Pseudomonadati</taxon>
        <taxon>Pseudomonadota</taxon>
        <taxon>Gammaproteobacteria</taxon>
        <taxon>Chromatiales</taxon>
        <taxon>Ectothiorhodospiraceae</taxon>
        <taxon>Ectothiorhodospira</taxon>
    </lineage>
</organism>
<proteinExistence type="inferred from homology"/>
<dbReference type="AlphaFoldDB" id="A0A1I4SMW1"/>
<dbReference type="Proteomes" id="UP000199556">
    <property type="component" value="Unassembled WGS sequence"/>
</dbReference>
<evidence type="ECO:0000313" key="3">
    <source>
        <dbReference type="Proteomes" id="UP000199556"/>
    </source>
</evidence>
<protein>
    <submittedName>
        <fullName evidence="2">Secondary thiamine-phosphate synthase enzyme</fullName>
    </submittedName>
</protein>
<evidence type="ECO:0000313" key="2">
    <source>
        <dbReference type="EMBL" id="SFM65731.1"/>
    </source>
</evidence>
<keyword evidence="3" id="KW-1185">Reference proteome</keyword>
<evidence type="ECO:0000256" key="1">
    <source>
        <dbReference type="ARBA" id="ARBA00005534"/>
    </source>
</evidence>